<accession>A0A2N3N1T3</accession>
<feature type="compositionally biased region" description="Basic and acidic residues" evidence="1">
    <location>
        <begin position="50"/>
        <end position="65"/>
    </location>
</feature>
<proteinExistence type="predicted"/>
<sequence>MSDSTNKKRLPFKPTALRKSAPAPAEKPAGEDDDLALFKRSREMLPMVAKEAERRAQKEKAERDARRRRRSEIEEAPESGPNAETRSPGSSQKKRRTSGAVDSDAEDNDRKLSLYAITVSWCSTSPTQPERYIAGYVGTLFGVLVQQCRGGSPGVTLPAANQLGDDDDLVVLDSPPTKVEDDDFSIIEDTTRSSFREEEEDPELQKYVQAAHERKRQLEQERQQEQAGSKKNFTVEVISDIPYTHMAGPCVFKHFGDDPLKQVRETWCAIMQMHKIDIIANDVFLTWRGNRLYNTTTLQGLGISILGNNLLYAQSGTREGFSEDRKRVILQAWTEDLFETYQQEKERERLRLLGELDDEQEEDAAAPEPEEKIKVTMRPKQGDSVKVSVTASSTVSVLIEKFRAKRHIPQEAKISIHFDGEKLGEEMTLEAADIGDDDQVEVHMG</sequence>
<reference evidence="3 4" key="1">
    <citation type="journal article" date="2017" name="G3 (Bethesda)">
        <title>First Draft Genome Sequence of the Pathogenic Fungus Lomentospora prolificans (Formerly Scedosporium prolificans).</title>
        <authorList>
            <person name="Luo R."/>
            <person name="Zimin A."/>
            <person name="Workman R."/>
            <person name="Fan Y."/>
            <person name="Pertea G."/>
            <person name="Grossman N."/>
            <person name="Wear M.P."/>
            <person name="Jia B."/>
            <person name="Miller H."/>
            <person name="Casadevall A."/>
            <person name="Timp W."/>
            <person name="Zhang S.X."/>
            <person name="Salzberg S.L."/>
        </authorList>
    </citation>
    <scope>NUCLEOTIDE SEQUENCE [LARGE SCALE GENOMIC DNA]</scope>
    <source>
        <strain evidence="3 4">JHH-5317</strain>
    </source>
</reference>
<feature type="compositionally biased region" description="Polar residues" evidence="1">
    <location>
        <begin position="82"/>
        <end position="91"/>
    </location>
</feature>
<dbReference type="InParanoid" id="A0A2N3N1T3"/>
<dbReference type="OrthoDB" id="3365399at2759"/>
<dbReference type="InterPro" id="IPR029071">
    <property type="entry name" value="Ubiquitin-like_domsf"/>
</dbReference>
<keyword evidence="4" id="KW-1185">Reference proteome</keyword>
<dbReference type="InterPro" id="IPR000626">
    <property type="entry name" value="Ubiquitin-like_dom"/>
</dbReference>
<evidence type="ECO:0000313" key="4">
    <source>
        <dbReference type="Proteomes" id="UP000233524"/>
    </source>
</evidence>
<comment type="caution">
    <text evidence="3">The sequence shown here is derived from an EMBL/GenBank/DDBJ whole genome shotgun (WGS) entry which is preliminary data.</text>
</comment>
<evidence type="ECO:0000256" key="1">
    <source>
        <dbReference type="SAM" id="MobiDB-lite"/>
    </source>
</evidence>
<dbReference type="CDD" id="cd17080">
    <property type="entry name" value="Ubl_SLD2_Esc2_like"/>
    <property type="match status" value="1"/>
</dbReference>
<dbReference type="Pfam" id="PF11976">
    <property type="entry name" value="Rad60-SLD"/>
    <property type="match status" value="1"/>
</dbReference>
<feature type="region of interest" description="Disordered" evidence="1">
    <location>
        <begin position="1"/>
        <end position="106"/>
    </location>
</feature>
<name>A0A2N3N1T3_9PEZI</name>
<dbReference type="VEuPathDB" id="FungiDB:jhhlp_007136"/>
<evidence type="ECO:0000313" key="3">
    <source>
        <dbReference type="EMBL" id="PKS06388.1"/>
    </source>
</evidence>
<dbReference type="SUPFAM" id="SSF54236">
    <property type="entry name" value="Ubiquitin-like"/>
    <property type="match status" value="1"/>
</dbReference>
<dbReference type="PROSITE" id="PS50053">
    <property type="entry name" value="UBIQUITIN_2"/>
    <property type="match status" value="1"/>
</dbReference>
<dbReference type="Proteomes" id="UP000233524">
    <property type="component" value="Unassembled WGS sequence"/>
</dbReference>
<gene>
    <name evidence="3" type="ORF">jhhlp_007136</name>
</gene>
<dbReference type="SMART" id="SM00213">
    <property type="entry name" value="UBQ"/>
    <property type="match status" value="1"/>
</dbReference>
<dbReference type="InterPro" id="IPR022617">
    <property type="entry name" value="Rad60/SUMO-like_dom"/>
</dbReference>
<feature type="domain" description="Ubiquitin-like" evidence="2">
    <location>
        <begin position="373"/>
        <end position="445"/>
    </location>
</feature>
<dbReference type="Gene3D" id="3.10.20.90">
    <property type="entry name" value="Phosphatidylinositol 3-kinase Catalytic Subunit, Chain A, domain 1"/>
    <property type="match status" value="1"/>
</dbReference>
<dbReference type="EMBL" id="NLAX01001034">
    <property type="protein sequence ID" value="PKS06388.1"/>
    <property type="molecule type" value="Genomic_DNA"/>
</dbReference>
<dbReference type="AlphaFoldDB" id="A0A2N3N1T3"/>
<evidence type="ECO:0000259" key="2">
    <source>
        <dbReference type="PROSITE" id="PS50053"/>
    </source>
</evidence>
<protein>
    <recommendedName>
        <fullName evidence="2">Ubiquitin-like domain-containing protein</fullName>
    </recommendedName>
</protein>
<organism evidence="3 4">
    <name type="scientific">Lomentospora prolificans</name>
    <dbReference type="NCBI Taxonomy" id="41688"/>
    <lineage>
        <taxon>Eukaryota</taxon>
        <taxon>Fungi</taxon>
        <taxon>Dikarya</taxon>
        <taxon>Ascomycota</taxon>
        <taxon>Pezizomycotina</taxon>
        <taxon>Sordariomycetes</taxon>
        <taxon>Hypocreomycetidae</taxon>
        <taxon>Microascales</taxon>
        <taxon>Microascaceae</taxon>
        <taxon>Lomentospora</taxon>
    </lineage>
</organism>